<comment type="similarity">
    <text evidence="5">Belongs to the DPH4 family.</text>
</comment>
<evidence type="ECO:0000256" key="11">
    <source>
        <dbReference type="ARBA" id="ARBA00023242"/>
    </source>
</evidence>
<dbReference type="Gene3D" id="3.10.660.10">
    <property type="entry name" value="DPH Zinc finger"/>
    <property type="match status" value="1"/>
</dbReference>
<dbReference type="SUPFAM" id="SSF46565">
    <property type="entry name" value="Chaperone J-domain"/>
    <property type="match status" value="1"/>
</dbReference>
<dbReference type="SUPFAM" id="SSF144217">
    <property type="entry name" value="CSL zinc finger"/>
    <property type="match status" value="1"/>
</dbReference>
<evidence type="ECO:0000256" key="4">
    <source>
        <dbReference type="ARBA" id="ARBA00005156"/>
    </source>
</evidence>
<evidence type="ECO:0000256" key="8">
    <source>
        <dbReference type="ARBA" id="ARBA00022723"/>
    </source>
</evidence>
<dbReference type="UniPathway" id="UPA00559"/>
<evidence type="ECO:0000259" key="14">
    <source>
        <dbReference type="PROSITE" id="PS51074"/>
    </source>
</evidence>
<feature type="region of interest" description="Disordered" evidence="12">
    <location>
        <begin position="38"/>
        <end position="105"/>
    </location>
</feature>
<protein>
    <recommendedName>
        <fullName evidence="6">Diphthamide biosynthesis protein 4</fullName>
    </recommendedName>
</protein>
<evidence type="ECO:0000256" key="12">
    <source>
        <dbReference type="SAM" id="MobiDB-lite"/>
    </source>
</evidence>
<evidence type="ECO:0000256" key="10">
    <source>
        <dbReference type="ARBA" id="ARBA00023004"/>
    </source>
</evidence>
<dbReference type="GO" id="GO:0005634">
    <property type="term" value="C:nucleus"/>
    <property type="evidence" value="ECO:0007669"/>
    <property type="project" value="UniProtKB-SubCell"/>
</dbReference>
<dbReference type="AlphaFoldDB" id="A0A3M7H1S6"/>
<dbReference type="PANTHER" id="PTHR21454:SF46">
    <property type="entry name" value="DIPHTHAMIDE BIOSYNTHESIS PROTEIN 4"/>
    <property type="match status" value="1"/>
</dbReference>
<dbReference type="GO" id="GO:0017183">
    <property type="term" value="P:protein histidyl modification to diphthamide"/>
    <property type="evidence" value="ECO:0007669"/>
    <property type="project" value="UniProtKB-UniPathway"/>
</dbReference>
<dbReference type="SMART" id="SM00271">
    <property type="entry name" value="DnaJ"/>
    <property type="match status" value="1"/>
</dbReference>
<proteinExistence type="inferred from homology"/>
<evidence type="ECO:0000259" key="13">
    <source>
        <dbReference type="PROSITE" id="PS50076"/>
    </source>
</evidence>
<reference evidence="15 16" key="1">
    <citation type="journal article" date="2018" name="BMC Genomics">
        <title>Genomic evidence for intraspecific hybridization in a clonal and extremely halotolerant yeast.</title>
        <authorList>
            <person name="Gostincar C."/>
            <person name="Stajich J.E."/>
            <person name="Zupancic J."/>
            <person name="Zalar P."/>
            <person name="Gunde-Cimerman N."/>
        </authorList>
    </citation>
    <scope>NUCLEOTIDE SEQUENCE [LARGE SCALE GENOMIC DNA]</scope>
    <source>
        <strain evidence="15 16">EXF-562</strain>
    </source>
</reference>
<name>A0A3M7H1S6_HORWE</name>
<dbReference type="CDD" id="cd06257">
    <property type="entry name" value="DnaJ"/>
    <property type="match status" value="1"/>
</dbReference>
<comment type="pathway">
    <text evidence="4">Protein modification; peptidyl-diphthamide biosynthesis.</text>
</comment>
<comment type="caution">
    <text evidence="15">The sequence shown here is derived from an EMBL/GenBank/DDBJ whole genome shotgun (WGS) entry which is preliminary data.</text>
</comment>
<dbReference type="PANTHER" id="PTHR21454">
    <property type="entry name" value="DPH3 HOMOLOG-RELATED"/>
    <property type="match status" value="1"/>
</dbReference>
<dbReference type="GO" id="GO:0046872">
    <property type="term" value="F:metal ion binding"/>
    <property type="evidence" value="ECO:0007669"/>
    <property type="project" value="UniProtKB-KW"/>
</dbReference>
<dbReference type="Pfam" id="PF00226">
    <property type="entry name" value="DnaJ"/>
    <property type="match status" value="1"/>
</dbReference>
<keyword evidence="11" id="KW-0539">Nucleus</keyword>
<dbReference type="Proteomes" id="UP000280598">
    <property type="component" value="Unassembled WGS sequence"/>
</dbReference>
<organism evidence="15 16">
    <name type="scientific">Hortaea werneckii</name>
    <name type="common">Black yeast</name>
    <name type="synonym">Cladosporium werneckii</name>
    <dbReference type="NCBI Taxonomy" id="91943"/>
    <lineage>
        <taxon>Eukaryota</taxon>
        <taxon>Fungi</taxon>
        <taxon>Dikarya</taxon>
        <taxon>Ascomycota</taxon>
        <taxon>Pezizomycotina</taxon>
        <taxon>Dothideomycetes</taxon>
        <taxon>Dothideomycetidae</taxon>
        <taxon>Mycosphaerellales</taxon>
        <taxon>Teratosphaeriaceae</taxon>
        <taxon>Hortaea</taxon>
    </lineage>
</organism>
<dbReference type="Pfam" id="PF05207">
    <property type="entry name" value="Zn_ribbon_CSL"/>
    <property type="match status" value="1"/>
</dbReference>
<feature type="compositionally biased region" description="Basic and acidic residues" evidence="12">
    <location>
        <begin position="85"/>
        <end position="105"/>
    </location>
</feature>
<dbReference type="InterPro" id="IPR044248">
    <property type="entry name" value="DPH3/4-like"/>
</dbReference>
<comment type="subcellular location">
    <subcellularLocation>
        <location evidence="3">Cytoplasm</location>
    </subcellularLocation>
    <subcellularLocation>
        <location evidence="2">Nucleus</location>
    </subcellularLocation>
</comment>
<sequence>MYLPHSGSYLVPSASLWFLSRVNSRLAVAADWTMCQGLEGGSPETPDPSRTSGGVQTARPAVQPIREEGNVSGNTSGSVLLKKPSCPEHGEPHDREEATSRPRNNADRLARIGSRQANGAVLSACEMSNHYERLGLASRPRDSTLSGEAIKHAYRQALLSHHPDKLQERQTKDANRPLISVDQITFAYRVLSDPELRAEYDFALLHEASNGREQGRVHQTGLETVDLDALDFQDGFEIWTRSCRCGDPKGFVVSESELEKHIDEGELTVGCRGCSLWLRVLFSVED</sequence>
<feature type="domain" description="DPH-type MB" evidence="14">
    <location>
        <begin position="221"/>
        <end position="283"/>
    </location>
</feature>
<feature type="domain" description="J" evidence="13">
    <location>
        <begin position="129"/>
        <end position="204"/>
    </location>
</feature>
<dbReference type="Gene3D" id="1.10.287.110">
    <property type="entry name" value="DnaJ domain"/>
    <property type="match status" value="1"/>
</dbReference>
<evidence type="ECO:0000256" key="2">
    <source>
        <dbReference type="ARBA" id="ARBA00004123"/>
    </source>
</evidence>
<keyword evidence="8" id="KW-0479">Metal-binding</keyword>
<keyword evidence="10" id="KW-0408">Iron</keyword>
<dbReference type="EMBL" id="QWIS01000107">
    <property type="protein sequence ID" value="RMZ06852.1"/>
    <property type="molecule type" value="Genomic_DNA"/>
</dbReference>
<evidence type="ECO:0000313" key="16">
    <source>
        <dbReference type="Proteomes" id="UP000280598"/>
    </source>
</evidence>
<gene>
    <name evidence="15" type="ORF">D0860_05361</name>
</gene>
<dbReference type="GO" id="GO:0005737">
    <property type="term" value="C:cytoplasm"/>
    <property type="evidence" value="ECO:0007669"/>
    <property type="project" value="UniProtKB-SubCell"/>
</dbReference>
<evidence type="ECO:0000256" key="3">
    <source>
        <dbReference type="ARBA" id="ARBA00004496"/>
    </source>
</evidence>
<keyword evidence="7" id="KW-0963">Cytoplasm</keyword>
<dbReference type="PROSITE" id="PS51074">
    <property type="entry name" value="DPH_MB"/>
    <property type="match status" value="1"/>
</dbReference>
<dbReference type="InterPro" id="IPR001623">
    <property type="entry name" value="DnaJ_domain"/>
</dbReference>
<dbReference type="InterPro" id="IPR036671">
    <property type="entry name" value="DPH_MB_sf"/>
</dbReference>
<comment type="function">
    <text evidence="1">Required for the first step of diphthamide biosynthesis, the transfer of 3-amino-3-carboxypropyl from S-adenosyl-L-methionine to a histidine residue. Diphthamide is a post-translational modification of histidine which occurs in elongation factor 2.</text>
</comment>
<evidence type="ECO:0000256" key="6">
    <source>
        <dbReference type="ARBA" id="ARBA00021797"/>
    </source>
</evidence>
<dbReference type="PROSITE" id="PS50076">
    <property type="entry name" value="DNAJ_2"/>
    <property type="match status" value="1"/>
</dbReference>
<evidence type="ECO:0000256" key="9">
    <source>
        <dbReference type="ARBA" id="ARBA00022833"/>
    </source>
</evidence>
<dbReference type="InterPro" id="IPR007872">
    <property type="entry name" value="DPH_MB_dom"/>
</dbReference>
<evidence type="ECO:0000256" key="5">
    <source>
        <dbReference type="ARBA" id="ARBA00006169"/>
    </source>
</evidence>
<evidence type="ECO:0000256" key="1">
    <source>
        <dbReference type="ARBA" id="ARBA00003474"/>
    </source>
</evidence>
<evidence type="ECO:0000313" key="15">
    <source>
        <dbReference type="EMBL" id="RMZ06852.1"/>
    </source>
</evidence>
<evidence type="ECO:0000256" key="7">
    <source>
        <dbReference type="ARBA" id="ARBA00022490"/>
    </source>
</evidence>
<dbReference type="InterPro" id="IPR036869">
    <property type="entry name" value="J_dom_sf"/>
</dbReference>
<keyword evidence="9" id="KW-0862">Zinc</keyword>
<accession>A0A3M7H1S6</accession>